<comment type="caution">
    <text evidence="1">The sequence shown here is derived from an EMBL/GenBank/DDBJ whole genome shotgun (WGS) entry which is preliminary data.</text>
</comment>
<sequence length="113" mass="12808">MITHTRFTIADDYALLGSFGVPGVQGKFEVRSNKTRKSRPLLIVVHENWRDAGCRERVEPVVVVQLEADGRKKVTKQEDSAFAKKMNLSDFGRRAIELFQLNGMEHTAQCHHG</sequence>
<reference evidence="1" key="1">
    <citation type="submission" date="2023-07" db="EMBL/GenBank/DDBJ databases">
        <title>Isolates cultured from stool samples of acute diarrhea patients.</title>
        <authorList>
            <person name="Jiang S."/>
        </authorList>
    </citation>
    <scope>NUCLEOTIDE SEQUENCE</scope>
    <source>
        <strain evidence="1">L4424</strain>
    </source>
</reference>
<gene>
    <name evidence="1" type="ORF">Q5934_05955</name>
</gene>
<proteinExistence type="predicted"/>
<dbReference type="EMBL" id="JAUPXB010000001">
    <property type="protein sequence ID" value="MDO7921078.1"/>
    <property type="molecule type" value="Genomic_DNA"/>
</dbReference>
<dbReference type="AlphaFoldDB" id="A0AAW7ZPS5"/>
<organism evidence="1 2">
    <name type="scientific">Enterobacter asburiae</name>
    <dbReference type="NCBI Taxonomy" id="61645"/>
    <lineage>
        <taxon>Bacteria</taxon>
        <taxon>Pseudomonadati</taxon>
        <taxon>Pseudomonadota</taxon>
        <taxon>Gammaproteobacteria</taxon>
        <taxon>Enterobacterales</taxon>
        <taxon>Enterobacteriaceae</taxon>
        <taxon>Enterobacter</taxon>
        <taxon>Enterobacter cloacae complex</taxon>
    </lineage>
</organism>
<evidence type="ECO:0000313" key="2">
    <source>
        <dbReference type="Proteomes" id="UP001176432"/>
    </source>
</evidence>
<protein>
    <submittedName>
        <fullName evidence="1">Uncharacterized protein</fullName>
    </submittedName>
</protein>
<dbReference type="Proteomes" id="UP001176432">
    <property type="component" value="Unassembled WGS sequence"/>
</dbReference>
<dbReference type="RefSeq" id="WP_039262773.1">
    <property type="nucleotide sequence ID" value="NZ_CP083834.1"/>
</dbReference>
<name>A0AAW7ZPS5_ENTAS</name>
<evidence type="ECO:0000313" key="1">
    <source>
        <dbReference type="EMBL" id="MDO7921078.1"/>
    </source>
</evidence>
<accession>A0AAW7ZPS5</accession>